<dbReference type="GO" id="GO:0005975">
    <property type="term" value="P:carbohydrate metabolic process"/>
    <property type="evidence" value="ECO:0007669"/>
    <property type="project" value="TreeGrafter"/>
</dbReference>
<evidence type="ECO:0000259" key="2">
    <source>
        <dbReference type="Pfam" id="PF03629"/>
    </source>
</evidence>
<dbReference type="SUPFAM" id="SSF52266">
    <property type="entry name" value="SGNH hydrolase"/>
    <property type="match status" value="1"/>
</dbReference>
<dbReference type="RefSeq" id="WP_129654199.1">
    <property type="nucleotide sequence ID" value="NZ_ML142909.1"/>
</dbReference>
<dbReference type="InterPro" id="IPR039329">
    <property type="entry name" value="SIAE"/>
</dbReference>
<name>A0A444VLV9_9FLAO</name>
<sequence>MKSLLAFVFCLFGINLIAAQLSLPSFFSDHMVLQRDKPIHFWGKGTPDMLVRVQFLSHTKQARVAKDSTWSVYFKAQDANNLPGAVHISQGREKIVLSNMLIGDVWLCIGQSNMEWPMEKEMHFEEELKNIGQTSLRFYNPTYAGKNVYNRVFSDSIGKRLQVDRFYEGNWQLSDSSTIKTMSAVGYYFGKKIAKEEKIPIGLINLGIGGAPLETFISLTTLKNDLQFSGKTRKDWIHNDNLPVWIRERATQNTKTAANIPSDSLGPNHAYKPGFAYSAGIEPMLGMPIRGIIWYQGESNAQEIERVQEYADLQELMILDYREKWRAPQMPFYWVQLSSIDSTQYKSQYWPLFRDEQRKALERIKYVGMAVSSDIGERNDVHPTNKKDVGERLARWALKDVYGHDVIPSGPLPKKAIYKNGQVIVSFKYGHGLSVSGGQSIKGFSVDGKSQIEAFVVDDNIVIPVSKRPDFLYYGWQPWTKANLINSEKLPASTFKIKVGSTDKN</sequence>
<dbReference type="GO" id="GO:0001681">
    <property type="term" value="F:sialate O-acetylesterase activity"/>
    <property type="evidence" value="ECO:0007669"/>
    <property type="project" value="InterPro"/>
</dbReference>
<protein>
    <submittedName>
        <fullName evidence="3">Sialate O-acetylesterase</fullName>
    </submittedName>
</protein>
<dbReference type="InterPro" id="IPR036514">
    <property type="entry name" value="SGNH_hydro_sf"/>
</dbReference>
<accession>A0A444VLV9</accession>
<evidence type="ECO:0000313" key="4">
    <source>
        <dbReference type="Proteomes" id="UP000290261"/>
    </source>
</evidence>
<dbReference type="PANTHER" id="PTHR22901:SF0">
    <property type="entry name" value="SIALATE O-ACETYLESTERASE"/>
    <property type="match status" value="1"/>
</dbReference>
<feature type="domain" description="Sialate O-acetylesterase" evidence="2">
    <location>
        <begin position="288"/>
        <end position="397"/>
    </location>
</feature>
<dbReference type="AlphaFoldDB" id="A0A444VLV9"/>
<proteinExistence type="predicted"/>
<comment type="caution">
    <text evidence="3">The sequence shown here is derived from an EMBL/GenBank/DDBJ whole genome shotgun (WGS) entry which is preliminary data.</text>
</comment>
<dbReference type="Proteomes" id="UP000290261">
    <property type="component" value="Unassembled WGS sequence"/>
</dbReference>
<dbReference type="Pfam" id="PF03629">
    <property type="entry name" value="SASA"/>
    <property type="match status" value="1"/>
</dbReference>
<keyword evidence="4" id="KW-1185">Reference proteome</keyword>
<evidence type="ECO:0000313" key="3">
    <source>
        <dbReference type="EMBL" id="RYC51768.1"/>
    </source>
</evidence>
<keyword evidence="1" id="KW-0378">Hydrolase</keyword>
<evidence type="ECO:0000256" key="1">
    <source>
        <dbReference type="ARBA" id="ARBA00022801"/>
    </source>
</evidence>
<gene>
    <name evidence="3" type="ORF">DN53_13155</name>
</gene>
<dbReference type="InterPro" id="IPR005181">
    <property type="entry name" value="SASA"/>
</dbReference>
<dbReference type="Gene3D" id="3.40.50.1110">
    <property type="entry name" value="SGNH hydrolase"/>
    <property type="match status" value="1"/>
</dbReference>
<reference evidence="3 4" key="1">
    <citation type="submission" date="2014-04" db="EMBL/GenBank/DDBJ databases">
        <title>Whole genome of Muricauda olearia.</title>
        <authorList>
            <person name="Zhang X.-H."/>
            <person name="Tang K."/>
        </authorList>
    </citation>
    <scope>NUCLEOTIDE SEQUENCE [LARGE SCALE GENOMIC DNA]</scope>
    <source>
        <strain evidence="3 4">Th120</strain>
    </source>
</reference>
<organism evidence="3 4">
    <name type="scientific">Flagellimonas olearia</name>
    <dbReference type="NCBI Taxonomy" id="552546"/>
    <lineage>
        <taxon>Bacteria</taxon>
        <taxon>Pseudomonadati</taxon>
        <taxon>Bacteroidota</taxon>
        <taxon>Flavobacteriia</taxon>
        <taxon>Flavobacteriales</taxon>
        <taxon>Flavobacteriaceae</taxon>
        <taxon>Flagellimonas</taxon>
    </lineage>
</organism>
<dbReference type="EMBL" id="JJMP01000004">
    <property type="protein sequence ID" value="RYC51768.1"/>
    <property type="molecule type" value="Genomic_DNA"/>
</dbReference>
<dbReference type="PANTHER" id="PTHR22901">
    <property type="entry name" value="SIALATE O-ACETYLESTERASE"/>
    <property type="match status" value="1"/>
</dbReference>